<evidence type="ECO:0000256" key="6">
    <source>
        <dbReference type="ARBA" id="ARBA00048539"/>
    </source>
</evidence>
<dbReference type="FunCoup" id="A0A061GN14">
    <property type="interactions" value="394"/>
</dbReference>
<name>A0A061GN14_THECC</name>
<dbReference type="Gene3D" id="3.40.50.620">
    <property type="entry name" value="HUPs"/>
    <property type="match status" value="1"/>
</dbReference>
<evidence type="ECO:0000313" key="9">
    <source>
        <dbReference type="Proteomes" id="UP000026915"/>
    </source>
</evidence>
<evidence type="ECO:0000259" key="7">
    <source>
        <dbReference type="Pfam" id="PF01171"/>
    </source>
</evidence>
<dbReference type="InParanoid" id="A0A061GN14"/>
<dbReference type="PANTHER" id="PTHR43033:SF5">
    <property type="entry name" value="TRNA(ILE)-LYSIDINE SYNTHETASE"/>
    <property type="match status" value="1"/>
</dbReference>
<evidence type="ECO:0000256" key="1">
    <source>
        <dbReference type="ARBA" id="ARBA00013267"/>
    </source>
</evidence>
<evidence type="ECO:0000256" key="3">
    <source>
        <dbReference type="ARBA" id="ARBA00022694"/>
    </source>
</evidence>
<keyword evidence="5" id="KW-0067">ATP-binding</keyword>
<comment type="catalytic activity">
    <reaction evidence="6">
        <text>cytidine(34) in tRNA(Ile2) + L-lysine + ATP = lysidine(34) in tRNA(Ile2) + AMP + diphosphate + H(+)</text>
        <dbReference type="Rhea" id="RHEA:43744"/>
        <dbReference type="Rhea" id="RHEA-COMP:10625"/>
        <dbReference type="Rhea" id="RHEA-COMP:10670"/>
        <dbReference type="ChEBI" id="CHEBI:15378"/>
        <dbReference type="ChEBI" id="CHEBI:30616"/>
        <dbReference type="ChEBI" id="CHEBI:32551"/>
        <dbReference type="ChEBI" id="CHEBI:33019"/>
        <dbReference type="ChEBI" id="CHEBI:82748"/>
        <dbReference type="ChEBI" id="CHEBI:83665"/>
        <dbReference type="ChEBI" id="CHEBI:456215"/>
        <dbReference type="EC" id="6.3.4.19"/>
    </reaction>
</comment>
<dbReference type="AlphaFoldDB" id="A0A061GN14"/>
<dbReference type="eggNOG" id="ENOG502QQNE">
    <property type="taxonomic scope" value="Eukaryota"/>
</dbReference>
<keyword evidence="3" id="KW-0819">tRNA processing</keyword>
<protein>
    <recommendedName>
        <fullName evidence="1">tRNA(Ile)-lysidine synthetase</fullName>
        <ecNumber evidence="1">6.3.4.19</ecNumber>
    </recommendedName>
</protein>
<dbReference type="EMBL" id="CM001887">
    <property type="protein sequence ID" value="EOY30778.1"/>
    <property type="molecule type" value="Genomic_DNA"/>
</dbReference>
<dbReference type="CDD" id="cd01992">
    <property type="entry name" value="TilS_N"/>
    <property type="match status" value="1"/>
</dbReference>
<dbReference type="InterPro" id="IPR014729">
    <property type="entry name" value="Rossmann-like_a/b/a_fold"/>
</dbReference>
<proteinExistence type="inferred from homology"/>
<dbReference type="PANTHER" id="PTHR43033">
    <property type="entry name" value="TRNA(ILE)-LYSIDINE SYNTHASE-RELATED"/>
    <property type="match status" value="1"/>
</dbReference>
<organism evidence="8 9">
    <name type="scientific">Theobroma cacao</name>
    <name type="common">Cacao</name>
    <name type="synonym">Cocoa</name>
    <dbReference type="NCBI Taxonomy" id="3641"/>
    <lineage>
        <taxon>Eukaryota</taxon>
        <taxon>Viridiplantae</taxon>
        <taxon>Streptophyta</taxon>
        <taxon>Embryophyta</taxon>
        <taxon>Tracheophyta</taxon>
        <taxon>Spermatophyta</taxon>
        <taxon>Magnoliopsida</taxon>
        <taxon>eudicotyledons</taxon>
        <taxon>Gunneridae</taxon>
        <taxon>Pentapetalae</taxon>
        <taxon>rosids</taxon>
        <taxon>malvids</taxon>
        <taxon>Malvales</taxon>
        <taxon>Malvaceae</taxon>
        <taxon>Byttnerioideae</taxon>
        <taxon>Theobroma</taxon>
    </lineage>
</organism>
<sequence>MARGLLLCSQTRTIAKLSFSLPNRKFRFKPHYHHLYYEHQNLPSTRVFCHCVSSQPSTVVDMAKYNEAFSRRMAMAGLKPHNHIALGVSGGPDSISLCVLAANWKTEGLYGSDKSGNYIAGLLAIIVDHGLRPESKDEASLVGHRVAEIGIRFEIARCDWSNGKPKQGQLQEAARDMRYKIFQDVCMQNQISVLLVAHHADDQAELFVLRSSRDSGVLGLAGMAFTSQVFSSHTYFSNKDWKCHSILLVRPLLDFSKEDMYKICQGSNHDWVEDPTNRSSLFARNRIRMSLGNLSSCIFKSELQAVISACRKTRTYVDQICNNLINQTVTIMEQGYAVIDLEALDPSKIEDICLSKFIALVLQYISQRQRPIRGSTSKLLLQYIRTIPCKTSLTAAGCYICPAPGSKGTKALICCSVHGPLPSKAELFQAHSSEEQKHCFSNELEQIIANGKSYSINLVPNASKVQFLNMGSASVLDEAQRLDIISESTYRNFILLQKEEVKRFKSKTDELVSECKSKQEAEHVAAFLSEPLLHGQTCFFMNRFIISWKVSKEISWNVFPREAYCLSYLGRESQHSHCCCINRHDMVAKIRPMIDADWLYLAELLKWPSSDNFEATKLPFSIEANPLTKKTKICSDYSRLSAKGALKSLKSVPAAARRSIPVLVNHDGQLLGIPSIGFNHCPFLMTSAVFKPRVPLGGGHSSFL</sequence>
<dbReference type="HAMAP" id="MF_01161">
    <property type="entry name" value="tRNA_Ile_lys_synt"/>
    <property type="match status" value="1"/>
</dbReference>
<dbReference type="GO" id="GO:0032267">
    <property type="term" value="F:tRNA(Ile)-lysidine synthase activity"/>
    <property type="evidence" value="ECO:0007669"/>
    <property type="project" value="UniProtKB-EC"/>
</dbReference>
<dbReference type="Proteomes" id="UP000026915">
    <property type="component" value="Chromosome 9"/>
</dbReference>
<dbReference type="EC" id="6.3.4.19" evidence="1"/>
<evidence type="ECO:0000256" key="4">
    <source>
        <dbReference type="ARBA" id="ARBA00022741"/>
    </source>
</evidence>
<keyword evidence="9" id="KW-1185">Reference proteome</keyword>
<evidence type="ECO:0000256" key="5">
    <source>
        <dbReference type="ARBA" id="ARBA00022840"/>
    </source>
</evidence>
<evidence type="ECO:0000313" key="8">
    <source>
        <dbReference type="EMBL" id="EOY30778.1"/>
    </source>
</evidence>
<keyword evidence="8" id="KW-0378">Hydrolase</keyword>
<dbReference type="GO" id="GO:0005524">
    <property type="term" value="F:ATP binding"/>
    <property type="evidence" value="ECO:0007669"/>
    <property type="project" value="UniProtKB-KW"/>
</dbReference>
<dbReference type="InterPro" id="IPR011063">
    <property type="entry name" value="TilS/TtcA_N"/>
</dbReference>
<keyword evidence="2" id="KW-0436">Ligase</keyword>
<dbReference type="InterPro" id="IPR012094">
    <property type="entry name" value="tRNA_Ile_lys_synt"/>
</dbReference>
<dbReference type="InterPro" id="IPR012795">
    <property type="entry name" value="tRNA_Ile_lys_synt_N"/>
</dbReference>
<gene>
    <name evidence="8" type="ORF">TCM_037870</name>
</gene>
<evidence type="ECO:0000256" key="2">
    <source>
        <dbReference type="ARBA" id="ARBA00022598"/>
    </source>
</evidence>
<accession>A0A061GN14</accession>
<dbReference type="GO" id="GO:0016787">
    <property type="term" value="F:hydrolase activity"/>
    <property type="evidence" value="ECO:0007669"/>
    <property type="project" value="UniProtKB-KW"/>
</dbReference>
<dbReference type="Pfam" id="PF01171">
    <property type="entry name" value="ATP_bind_3"/>
    <property type="match status" value="1"/>
</dbReference>
<reference evidence="8 9" key="1">
    <citation type="journal article" date="2013" name="Genome Biol.">
        <title>The genome sequence of the most widely cultivated cacao type and its use to identify candidate genes regulating pod color.</title>
        <authorList>
            <person name="Motamayor J.C."/>
            <person name="Mockaitis K."/>
            <person name="Schmutz J."/>
            <person name="Haiminen N."/>
            <person name="Iii D.L."/>
            <person name="Cornejo O."/>
            <person name="Findley S.D."/>
            <person name="Zheng P."/>
            <person name="Utro F."/>
            <person name="Royaert S."/>
            <person name="Saski C."/>
            <person name="Jenkins J."/>
            <person name="Podicheti R."/>
            <person name="Zhao M."/>
            <person name="Scheffler B.E."/>
            <person name="Stack J.C."/>
            <person name="Feltus F.A."/>
            <person name="Mustiga G.M."/>
            <person name="Amores F."/>
            <person name="Phillips W."/>
            <person name="Marelli J.P."/>
            <person name="May G.D."/>
            <person name="Shapiro H."/>
            <person name="Ma J."/>
            <person name="Bustamante C.D."/>
            <person name="Schnell R.J."/>
            <person name="Main D."/>
            <person name="Gilbert D."/>
            <person name="Parida L."/>
            <person name="Kuhn D.N."/>
        </authorList>
    </citation>
    <scope>NUCLEOTIDE SEQUENCE [LARGE SCALE GENOMIC DNA]</scope>
    <source>
        <strain evidence="9">cv. Matina 1-6</strain>
    </source>
</reference>
<dbReference type="STRING" id="3641.A0A061GN14"/>
<dbReference type="OMA" id="VVNGMCL"/>
<keyword evidence="4" id="KW-0547">Nucleotide-binding</keyword>
<dbReference type="Gramene" id="EOY30778">
    <property type="protein sequence ID" value="EOY30778"/>
    <property type="gene ID" value="TCM_037870"/>
</dbReference>
<dbReference type="GO" id="GO:0008033">
    <property type="term" value="P:tRNA processing"/>
    <property type="evidence" value="ECO:0007669"/>
    <property type="project" value="UniProtKB-KW"/>
</dbReference>
<dbReference type="SUPFAM" id="SSF52402">
    <property type="entry name" value="Adenine nucleotide alpha hydrolases-like"/>
    <property type="match status" value="1"/>
</dbReference>
<feature type="domain" description="tRNA(Ile)-lysidine/2-thiocytidine synthase N-terminal" evidence="7">
    <location>
        <begin position="84"/>
        <end position="289"/>
    </location>
</feature>
<dbReference type="NCBIfam" id="TIGR02432">
    <property type="entry name" value="lysidine_TilS_N"/>
    <property type="match status" value="1"/>
</dbReference>